<proteinExistence type="predicted"/>
<protein>
    <submittedName>
        <fullName evidence="2">Uncharacterized protein</fullName>
    </submittedName>
</protein>
<evidence type="ECO:0000313" key="2">
    <source>
        <dbReference type="EMBL" id="GJE63216.1"/>
    </source>
</evidence>
<dbReference type="Proteomes" id="UP001055039">
    <property type="component" value="Unassembled WGS sequence"/>
</dbReference>
<name>A0ABQ4U8W1_9HYPH</name>
<feature type="compositionally biased region" description="Basic and acidic residues" evidence="1">
    <location>
        <begin position="449"/>
        <end position="458"/>
    </location>
</feature>
<accession>A0ABQ4U8W1</accession>
<evidence type="ECO:0000256" key="1">
    <source>
        <dbReference type="SAM" id="MobiDB-lite"/>
    </source>
</evidence>
<feature type="compositionally biased region" description="Low complexity" evidence="1">
    <location>
        <begin position="126"/>
        <end position="138"/>
    </location>
</feature>
<keyword evidence="3" id="KW-1185">Reference proteome</keyword>
<organism evidence="2 3">
    <name type="scientific">Methylorubrum aminovorans</name>
    <dbReference type="NCBI Taxonomy" id="269069"/>
    <lineage>
        <taxon>Bacteria</taxon>
        <taxon>Pseudomonadati</taxon>
        <taxon>Pseudomonadota</taxon>
        <taxon>Alphaproteobacteria</taxon>
        <taxon>Hyphomicrobiales</taxon>
        <taxon>Methylobacteriaceae</taxon>
        <taxon>Methylorubrum</taxon>
    </lineage>
</organism>
<gene>
    <name evidence="2" type="ORF">LNAOJCKE_0410</name>
</gene>
<evidence type="ECO:0000313" key="3">
    <source>
        <dbReference type="Proteomes" id="UP001055039"/>
    </source>
</evidence>
<feature type="compositionally biased region" description="Basic and acidic residues" evidence="1">
    <location>
        <begin position="418"/>
        <end position="430"/>
    </location>
</feature>
<comment type="caution">
    <text evidence="2">The sequence shown here is derived from an EMBL/GenBank/DDBJ whole genome shotgun (WGS) entry which is preliminary data.</text>
</comment>
<feature type="region of interest" description="Disordered" evidence="1">
    <location>
        <begin position="415"/>
        <end position="458"/>
    </location>
</feature>
<sequence length="458" mass="49486">MASGIFTPGAFDPNSPNYYGFRLPIPALSPQYQEAQTIPGEAQRLAVGPDELRARGPIFANAIPGDPNVTRPDLAYTGLQGQSFERAPISAALMPQTPAPAPQAAPAPYGAPAPQVQPYADPSTVAPGYAPAPAQAPASGGFLGMNSLADLGRRMEKMGAWFAPPGNAAAVAGLRNADTQEANVNADNRRADETASLARQAQLQKMQMNAAPETSVSTSPNGKFRVTTMKNPLTGEITFNRTAVPEDEQAAREYPKPTATAEKTINEDEQSLVKSMTLYREAEELRNAFRNNQVDVNLIGKTTAELQTMLDSGDPRAANAMRVQAFIQGAANQQLRGEKGVQTDSDAKRIQQEILGGSARLNNKQVYDWMGRYMTQLDADTTYRSGRATNILKRYGPDFDPDGYRAQTFEGYAATARGHRERDSEAERSRPYAGSSAPAPGRNESPLIEDLRRRGVIR</sequence>
<dbReference type="EMBL" id="BPRC01000001">
    <property type="protein sequence ID" value="GJE63216.1"/>
    <property type="molecule type" value="Genomic_DNA"/>
</dbReference>
<reference evidence="2" key="1">
    <citation type="journal article" date="2021" name="Front. Microbiol.">
        <title>Comprehensive Comparative Genomics and Phenotyping of Methylobacterium Species.</title>
        <authorList>
            <person name="Alessa O."/>
            <person name="Ogura Y."/>
            <person name="Fujitani Y."/>
            <person name="Takami H."/>
            <person name="Hayashi T."/>
            <person name="Sahin N."/>
            <person name="Tani A."/>
        </authorList>
    </citation>
    <scope>NUCLEOTIDE SEQUENCE</scope>
    <source>
        <strain evidence="2">NBRC 15686</strain>
    </source>
</reference>
<reference evidence="2" key="2">
    <citation type="submission" date="2021-08" db="EMBL/GenBank/DDBJ databases">
        <authorList>
            <person name="Tani A."/>
            <person name="Ola A."/>
            <person name="Ogura Y."/>
            <person name="Katsura K."/>
            <person name="Hayashi T."/>
        </authorList>
    </citation>
    <scope>NUCLEOTIDE SEQUENCE</scope>
    <source>
        <strain evidence="2">NBRC 15686</strain>
    </source>
</reference>
<feature type="compositionally biased region" description="Pro residues" evidence="1">
    <location>
        <begin position="97"/>
        <end position="111"/>
    </location>
</feature>
<feature type="region of interest" description="Disordered" evidence="1">
    <location>
        <begin position="95"/>
        <end position="141"/>
    </location>
</feature>